<gene>
    <name evidence="4" type="ORF">KFE25_006211</name>
</gene>
<dbReference type="Pfam" id="PF24681">
    <property type="entry name" value="Kelch_KLHDC2_KLHL20_DRC7"/>
    <property type="match status" value="2"/>
</dbReference>
<dbReference type="EMBL" id="JAGTXO010000002">
    <property type="protein sequence ID" value="KAG8469756.1"/>
    <property type="molecule type" value="Genomic_DNA"/>
</dbReference>
<dbReference type="AlphaFoldDB" id="A0A8J5XVH5"/>
<evidence type="ECO:0008006" key="6">
    <source>
        <dbReference type="Google" id="ProtNLM"/>
    </source>
</evidence>
<dbReference type="Proteomes" id="UP000751190">
    <property type="component" value="Unassembled WGS sequence"/>
</dbReference>
<keyword evidence="5" id="KW-1185">Reference proteome</keyword>
<accession>A0A8J5XVH5</accession>
<protein>
    <recommendedName>
        <fullName evidence="6">Galactose oxidase</fullName>
    </recommendedName>
</protein>
<reference evidence="4" key="1">
    <citation type="submission" date="2021-05" db="EMBL/GenBank/DDBJ databases">
        <title>The genome of the haptophyte Pavlova lutheri (Diacronema luteri, Pavlovales) - a model for lipid biosynthesis in eukaryotic algae.</title>
        <authorList>
            <person name="Hulatt C.J."/>
            <person name="Posewitz M.C."/>
        </authorList>
    </citation>
    <scope>NUCLEOTIDE SEQUENCE</scope>
    <source>
        <strain evidence="4">NIVA-4/92</strain>
    </source>
</reference>
<keyword evidence="2" id="KW-0677">Repeat</keyword>
<evidence type="ECO:0000256" key="2">
    <source>
        <dbReference type="ARBA" id="ARBA00022737"/>
    </source>
</evidence>
<dbReference type="OrthoDB" id="10251809at2759"/>
<keyword evidence="1" id="KW-0880">Kelch repeat</keyword>
<dbReference type="SUPFAM" id="SSF117281">
    <property type="entry name" value="Kelch motif"/>
    <property type="match status" value="1"/>
</dbReference>
<name>A0A8J5XVH5_DIALT</name>
<dbReference type="PANTHER" id="PTHR46093:SF18">
    <property type="entry name" value="FIBRONECTIN TYPE-III DOMAIN-CONTAINING PROTEIN"/>
    <property type="match status" value="1"/>
</dbReference>
<sequence>MPRRPLLALSLLATACGSPGWRAASPRAAPSPPRSGHLACADGDGRVWLFGGYAEVRRDGPRHLPIALEREPTDDLWLFDGEGWSCVAPPSAGGEDARPGPRLCSAGAVVDGELLLFGGWDPRPAGTGGAILGDAWALDLKTRVWRRLADMPRGPTSRHVACRVGDHLLVHTHRCASALLRWDRAAGRLVEQPTTGDAPSARGLHVAAALSAHEMLVFGGASQAGAMSDEAFILDTRSWAWSAVRGAGAGPSPRAGAAAAAAGDGRAVVFGGAERAARGGGGLLARGDAWLFEAGRAGQPPCWSLLAADAPAGGTTARPRARNAATLSPLAPAPGGAPRLLLHGGWQPFVETYGDTHVLELSPSTPPLS</sequence>
<evidence type="ECO:0000313" key="4">
    <source>
        <dbReference type="EMBL" id="KAG8469756.1"/>
    </source>
</evidence>
<evidence type="ECO:0000256" key="1">
    <source>
        <dbReference type="ARBA" id="ARBA00022441"/>
    </source>
</evidence>
<dbReference type="InterPro" id="IPR015915">
    <property type="entry name" value="Kelch-typ_b-propeller"/>
</dbReference>
<organism evidence="4 5">
    <name type="scientific">Diacronema lutheri</name>
    <name type="common">Unicellular marine alga</name>
    <name type="synonym">Monochrysis lutheri</name>
    <dbReference type="NCBI Taxonomy" id="2081491"/>
    <lineage>
        <taxon>Eukaryota</taxon>
        <taxon>Haptista</taxon>
        <taxon>Haptophyta</taxon>
        <taxon>Pavlovophyceae</taxon>
        <taxon>Pavlovales</taxon>
        <taxon>Pavlovaceae</taxon>
        <taxon>Diacronema</taxon>
    </lineage>
</organism>
<dbReference type="PANTHER" id="PTHR46093">
    <property type="entry name" value="ACYL-COA-BINDING DOMAIN-CONTAINING PROTEIN 5"/>
    <property type="match status" value="1"/>
</dbReference>
<evidence type="ECO:0000313" key="5">
    <source>
        <dbReference type="Proteomes" id="UP000751190"/>
    </source>
</evidence>
<evidence type="ECO:0000256" key="3">
    <source>
        <dbReference type="SAM" id="SignalP"/>
    </source>
</evidence>
<comment type="caution">
    <text evidence="4">The sequence shown here is derived from an EMBL/GenBank/DDBJ whole genome shotgun (WGS) entry which is preliminary data.</text>
</comment>
<proteinExistence type="predicted"/>
<dbReference type="Gene3D" id="2.120.10.80">
    <property type="entry name" value="Kelch-type beta propeller"/>
    <property type="match status" value="2"/>
</dbReference>
<feature type="signal peptide" evidence="3">
    <location>
        <begin position="1"/>
        <end position="23"/>
    </location>
</feature>
<keyword evidence="3" id="KW-0732">Signal</keyword>
<dbReference type="PROSITE" id="PS51257">
    <property type="entry name" value="PROKAR_LIPOPROTEIN"/>
    <property type="match status" value="1"/>
</dbReference>
<feature type="chain" id="PRO_5035310844" description="Galactose oxidase" evidence="3">
    <location>
        <begin position="24"/>
        <end position="369"/>
    </location>
</feature>
<dbReference type="OMA" id="WLVGGWD"/>